<protein>
    <submittedName>
        <fullName evidence="1">YkgJ family cysteine cluster protein</fullName>
    </submittedName>
</protein>
<gene>
    <name evidence="1" type="ORF">F8C82_03710</name>
</gene>
<evidence type="ECO:0000313" key="2">
    <source>
        <dbReference type="Proteomes" id="UP000484164"/>
    </source>
</evidence>
<accession>A0A6L3ZJA9</accession>
<dbReference type="EMBL" id="WBVQ01000001">
    <property type="protein sequence ID" value="KAB2817515.1"/>
    <property type="molecule type" value="Genomic_DNA"/>
</dbReference>
<reference evidence="1 2" key="1">
    <citation type="submission" date="2019-10" db="EMBL/GenBank/DDBJ databases">
        <title>Genome sequence of Phaeocystidibacter marisrubri JCM30614 (type strain).</title>
        <authorList>
            <person name="Bowman J.P."/>
        </authorList>
    </citation>
    <scope>NUCLEOTIDE SEQUENCE [LARGE SCALE GENOMIC DNA]</scope>
    <source>
        <strain evidence="1 2">JCM 30614</strain>
    </source>
</reference>
<dbReference type="PANTHER" id="PTHR35866">
    <property type="entry name" value="PUTATIVE-RELATED"/>
    <property type="match status" value="1"/>
</dbReference>
<dbReference type="AlphaFoldDB" id="A0A6L3ZJA9"/>
<dbReference type="RefSeq" id="WP_151692105.1">
    <property type="nucleotide sequence ID" value="NZ_BMGX01000002.1"/>
</dbReference>
<organism evidence="1 2">
    <name type="scientific">Phaeocystidibacter marisrubri</name>
    <dbReference type="NCBI Taxonomy" id="1577780"/>
    <lineage>
        <taxon>Bacteria</taxon>
        <taxon>Pseudomonadati</taxon>
        <taxon>Bacteroidota</taxon>
        <taxon>Flavobacteriia</taxon>
        <taxon>Flavobacteriales</taxon>
        <taxon>Phaeocystidibacteraceae</taxon>
        <taxon>Phaeocystidibacter</taxon>
    </lineage>
</organism>
<dbReference type="OrthoDB" id="665764at2"/>
<sequence length="162" mass="18749">MSHELLPQLKQAAAAKKKAHQKLVRKLAKEDGKKLDREIHQLHEEVFACTDCLQCANCCKTTGPLFTRKDIDRISKHLKMKAADFEEKYLRVDEDGDHVLQSVPCTFLGEDNYCSIYDVRPKACREYPHTDRDKQQQILHLTRKNASICPAVFTILERVLER</sequence>
<dbReference type="InterPro" id="IPR005358">
    <property type="entry name" value="Puta_zinc/iron-chelating_dom"/>
</dbReference>
<proteinExistence type="predicted"/>
<name>A0A6L3ZJA9_9FLAO</name>
<dbReference type="Pfam" id="PF03692">
    <property type="entry name" value="CxxCxxCC"/>
    <property type="match status" value="1"/>
</dbReference>
<dbReference type="PANTHER" id="PTHR35866:SF1">
    <property type="entry name" value="YKGJ FAMILY CYSTEINE CLUSTER PROTEIN"/>
    <property type="match status" value="1"/>
</dbReference>
<dbReference type="Proteomes" id="UP000484164">
    <property type="component" value="Unassembled WGS sequence"/>
</dbReference>
<comment type="caution">
    <text evidence="1">The sequence shown here is derived from an EMBL/GenBank/DDBJ whole genome shotgun (WGS) entry which is preliminary data.</text>
</comment>
<evidence type="ECO:0000313" key="1">
    <source>
        <dbReference type="EMBL" id="KAB2817515.1"/>
    </source>
</evidence>
<keyword evidence="2" id="KW-1185">Reference proteome</keyword>